<feature type="domain" description="Heterokaryon incompatibility" evidence="2">
    <location>
        <begin position="23"/>
        <end position="111"/>
    </location>
</feature>
<dbReference type="InterPro" id="IPR010730">
    <property type="entry name" value="HET"/>
</dbReference>
<dbReference type="PANTHER" id="PTHR10622:SF10">
    <property type="entry name" value="HET DOMAIN-CONTAINING PROTEIN"/>
    <property type="match status" value="1"/>
</dbReference>
<dbReference type="STRING" id="1149755.A0A2J6RUF6"/>
<evidence type="ECO:0000313" key="5">
    <source>
        <dbReference type="Proteomes" id="UP000235786"/>
    </source>
</evidence>
<keyword evidence="1" id="KW-0472">Membrane</keyword>
<proteinExistence type="predicted"/>
<dbReference type="PANTHER" id="PTHR10622">
    <property type="entry name" value="HET DOMAIN-CONTAINING PROTEIN"/>
    <property type="match status" value="1"/>
</dbReference>
<evidence type="ECO:0000259" key="3">
    <source>
        <dbReference type="Pfam" id="PF26640"/>
    </source>
</evidence>
<keyword evidence="5" id="KW-1185">Reference proteome</keyword>
<organism evidence="4 5">
    <name type="scientific">Hyaloscypha variabilis (strain UAMH 11265 / GT02V1 / F)</name>
    <name type="common">Meliniomyces variabilis</name>
    <dbReference type="NCBI Taxonomy" id="1149755"/>
    <lineage>
        <taxon>Eukaryota</taxon>
        <taxon>Fungi</taxon>
        <taxon>Dikarya</taxon>
        <taxon>Ascomycota</taxon>
        <taxon>Pezizomycotina</taxon>
        <taxon>Leotiomycetes</taxon>
        <taxon>Helotiales</taxon>
        <taxon>Hyaloscyphaceae</taxon>
        <taxon>Hyaloscypha</taxon>
        <taxon>Hyaloscypha variabilis</taxon>
    </lineage>
</organism>
<dbReference type="EMBL" id="KZ613943">
    <property type="protein sequence ID" value="PMD42152.1"/>
    <property type="molecule type" value="Genomic_DNA"/>
</dbReference>
<feature type="transmembrane region" description="Helical" evidence="1">
    <location>
        <begin position="619"/>
        <end position="637"/>
    </location>
</feature>
<sequence>MRLLNTKTLQVVERPFLERTPQYAILSHTWGDEEVTLQELASPNEKTRRKSGYAKIEQTCKKALEDKLQYAWVDTCCIDKTSSAELSEAINSMFQWYEKAAVCYAYLADVYPGSGIKKVDSDFAKSRWFTRGWTLQELIAPSKLLFFTSDWSLLSERSAKSEMISKITRIDERFLQARGDHDISRMLAEASTAEKFSWASRRCTTRSEDMAYCLLGLFSINIPLIYGEGPKAFLRLQKEIVQHSNDQSLFAWENKRAQDVSHSFGIFAGSPAGFANSGNIVPVNLGKENSPPFSVTNNGLHITMPIFTKTHPRNKPRHYGLLQCQDRGDPTSMIVAPITMSHGSFYRRLKFGSLDFVDRRAWFQWPKSPIYVAIDSVEEDENKLQDFFFIRKVEGLDIESMDSSKLGMKIPLGDIKSWRCGEKKCIKSVLVSSGDTRAWLTLSARKVYSSRSVQPIIWTDYSFSGQNRSNPTQIPEANVAASKRLLRVEGGAFYAELSNQDIFDKRVFVVDVVFISSNEVVHNLRIRTQLRGTLNFALACLERLWPQPFSKAAWILGTRVLDIYFYLVQLERRDKIRFSLCFSIFIGLLYGFEIGFVSWDQQNSAFGGWIGTVIARSWFFQRSIIHVVSCIILQRILSDKDFPFSVLQGGRFQPYRLLSSRSDTYIIVKYVDLLSFCTQILISILIGFCFSMLR</sequence>
<dbReference type="InterPro" id="IPR058525">
    <property type="entry name" value="DUF8212"/>
</dbReference>
<evidence type="ECO:0000256" key="1">
    <source>
        <dbReference type="SAM" id="Phobius"/>
    </source>
</evidence>
<keyword evidence="1" id="KW-0812">Transmembrane</keyword>
<gene>
    <name evidence="4" type="ORF">L207DRAFT_510417</name>
</gene>
<evidence type="ECO:0000259" key="2">
    <source>
        <dbReference type="Pfam" id="PF06985"/>
    </source>
</evidence>
<name>A0A2J6RUF6_HYAVF</name>
<reference evidence="4 5" key="1">
    <citation type="submission" date="2016-04" db="EMBL/GenBank/DDBJ databases">
        <title>A degradative enzymes factory behind the ericoid mycorrhizal symbiosis.</title>
        <authorList>
            <consortium name="DOE Joint Genome Institute"/>
            <person name="Martino E."/>
            <person name="Morin E."/>
            <person name="Grelet G."/>
            <person name="Kuo A."/>
            <person name="Kohler A."/>
            <person name="Daghino S."/>
            <person name="Barry K."/>
            <person name="Choi C."/>
            <person name="Cichocki N."/>
            <person name="Clum A."/>
            <person name="Copeland A."/>
            <person name="Hainaut M."/>
            <person name="Haridas S."/>
            <person name="Labutti K."/>
            <person name="Lindquist E."/>
            <person name="Lipzen A."/>
            <person name="Khouja H.-R."/>
            <person name="Murat C."/>
            <person name="Ohm R."/>
            <person name="Olson A."/>
            <person name="Spatafora J."/>
            <person name="Veneault-Fourrey C."/>
            <person name="Henrissat B."/>
            <person name="Grigoriev I."/>
            <person name="Martin F."/>
            <person name="Perotto S."/>
        </authorList>
    </citation>
    <scope>NUCLEOTIDE SEQUENCE [LARGE SCALE GENOMIC DNA]</scope>
    <source>
        <strain evidence="4 5">F</strain>
    </source>
</reference>
<dbReference type="Pfam" id="PF26640">
    <property type="entry name" value="DUF8212"/>
    <property type="match status" value="1"/>
</dbReference>
<accession>A0A2J6RUF6</accession>
<protein>
    <submittedName>
        <fullName evidence="4">HET-domain-containing protein</fullName>
    </submittedName>
</protein>
<keyword evidence="1" id="KW-1133">Transmembrane helix</keyword>
<dbReference type="Proteomes" id="UP000235786">
    <property type="component" value="Unassembled WGS sequence"/>
</dbReference>
<feature type="transmembrane region" description="Helical" evidence="1">
    <location>
        <begin position="580"/>
        <end position="599"/>
    </location>
</feature>
<dbReference type="OrthoDB" id="20872at2759"/>
<dbReference type="AlphaFoldDB" id="A0A2J6RUF6"/>
<dbReference type="Pfam" id="PF06985">
    <property type="entry name" value="HET"/>
    <property type="match status" value="1"/>
</dbReference>
<feature type="transmembrane region" description="Helical" evidence="1">
    <location>
        <begin position="670"/>
        <end position="693"/>
    </location>
</feature>
<evidence type="ECO:0000313" key="4">
    <source>
        <dbReference type="EMBL" id="PMD42152.1"/>
    </source>
</evidence>
<feature type="domain" description="DUF8212" evidence="3">
    <location>
        <begin position="231"/>
        <end position="255"/>
    </location>
</feature>